<comment type="catalytic activity">
    <reaction evidence="1">
        <text>[protein]-peptidylproline (omega=180) = [protein]-peptidylproline (omega=0)</text>
        <dbReference type="Rhea" id="RHEA:16237"/>
        <dbReference type="Rhea" id="RHEA-COMP:10747"/>
        <dbReference type="Rhea" id="RHEA-COMP:10748"/>
        <dbReference type="ChEBI" id="CHEBI:83833"/>
        <dbReference type="ChEBI" id="CHEBI:83834"/>
        <dbReference type="EC" id="5.2.1.8"/>
    </reaction>
</comment>
<dbReference type="InterPro" id="IPR015943">
    <property type="entry name" value="WD40/YVTN_repeat-like_dom_sf"/>
</dbReference>
<dbReference type="InterPro" id="IPR029000">
    <property type="entry name" value="Cyclophilin-like_dom_sf"/>
</dbReference>
<evidence type="ECO:0000313" key="9">
    <source>
        <dbReference type="EMBL" id="GIQ82618.1"/>
    </source>
</evidence>
<dbReference type="InterPro" id="IPR036322">
    <property type="entry name" value="WD40_repeat_dom_sf"/>
</dbReference>
<keyword evidence="10" id="KW-1185">Reference proteome</keyword>
<dbReference type="GO" id="GO:0005634">
    <property type="term" value="C:nucleus"/>
    <property type="evidence" value="ECO:0007669"/>
    <property type="project" value="UniProtKB-ARBA"/>
</dbReference>
<evidence type="ECO:0000256" key="6">
    <source>
        <dbReference type="ARBA" id="ARBA00023235"/>
    </source>
</evidence>
<dbReference type="AlphaFoldDB" id="A0A9K3GGY3"/>
<dbReference type="Proteomes" id="UP000265618">
    <property type="component" value="Unassembled WGS sequence"/>
</dbReference>
<dbReference type="EC" id="5.2.1.8" evidence="2"/>
<dbReference type="SUPFAM" id="SSF50978">
    <property type="entry name" value="WD40 repeat-like"/>
    <property type="match status" value="1"/>
</dbReference>
<dbReference type="OrthoDB" id="271386at2759"/>
<dbReference type="Pfam" id="PF00160">
    <property type="entry name" value="Pro_isomerase"/>
    <property type="match status" value="1"/>
</dbReference>
<reference evidence="9 10" key="1">
    <citation type="journal article" date="2018" name="PLoS ONE">
        <title>The draft genome of Kipferlia bialata reveals reductive genome evolution in fornicate parasites.</title>
        <authorList>
            <person name="Tanifuji G."/>
            <person name="Takabayashi S."/>
            <person name="Kume K."/>
            <person name="Takagi M."/>
            <person name="Nakayama T."/>
            <person name="Kamikawa R."/>
            <person name="Inagaki Y."/>
            <person name="Hashimoto T."/>
        </authorList>
    </citation>
    <scope>NUCLEOTIDE SEQUENCE [LARGE SCALE GENOMIC DNA]</scope>
    <source>
        <strain evidence="9">NY0173</strain>
    </source>
</reference>
<keyword evidence="6 9" id="KW-0413">Isomerase</keyword>
<evidence type="ECO:0000256" key="7">
    <source>
        <dbReference type="SAM" id="MobiDB-lite"/>
    </source>
</evidence>
<dbReference type="SMART" id="SM00320">
    <property type="entry name" value="WD40"/>
    <property type="match status" value="3"/>
</dbReference>
<keyword evidence="5" id="KW-0697">Rotamase</keyword>
<comment type="caution">
    <text evidence="9">The sequence shown here is derived from an EMBL/GenBank/DDBJ whole genome shotgun (WGS) entry which is preliminary data.</text>
</comment>
<dbReference type="PANTHER" id="PTHR45625">
    <property type="entry name" value="PEPTIDYL-PROLYL CIS-TRANS ISOMERASE-RELATED"/>
    <property type="match status" value="1"/>
</dbReference>
<evidence type="ECO:0000256" key="5">
    <source>
        <dbReference type="ARBA" id="ARBA00023110"/>
    </source>
</evidence>
<keyword evidence="4" id="KW-0677">Repeat</keyword>
<dbReference type="InterPro" id="IPR002130">
    <property type="entry name" value="Cyclophilin-type_PPIase_dom"/>
</dbReference>
<dbReference type="GO" id="GO:0003755">
    <property type="term" value="F:peptidyl-prolyl cis-trans isomerase activity"/>
    <property type="evidence" value="ECO:0007669"/>
    <property type="project" value="UniProtKB-KW"/>
</dbReference>
<feature type="domain" description="PPIase cyclophilin-type" evidence="8">
    <location>
        <begin position="553"/>
        <end position="698"/>
    </location>
</feature>
<accession>A0A9K3GGY3</accession>
<evidence type="ECO:0000256" key="3">
    <source>
        <dbReference type="ARBA" id="ARBA00022574"/>
    </source>
</evidence>
<dbReference type="PRINTS" id="PR00153">
    <property type="entry name" value="CSAPPISMRASE"/>
</dbReference>
<dbReference type="PROSITE" id="PS00170">
    <property type="entry name" value="CSA_PPIASE_1"/>
    <property type="match status" value="1"/>
</dbReference>
<dbReference type="InterPro" id="IPR044666">
    <property type="entry name" value="Cyclophilin_A-like"/>
</dbReference>
<dbReference type="FunFam" id="2.40.100.10:FF:000003">
    <property type="entry name" value="Peptidylprolyl isomerase domain and WD repeat-containing 1"/>
    <property type="match status" value="1"/>
</dbReference>
<gene>
    <name evidence="9" type="ORF">KIPB_003785</name>
</gene>
<dbReference type="PROSITE" id="PS50072">
    <property type="entry name" value="CSA_PPIASE_2"/>
    <property type="match status" value="1"/>
</dbReference>
<evidence type="ECO:0000256" key="2">
    <source>
        <dbReference type="ARBA" id="ARBA00013194"/>
    </source>
</evidence>
<sequence>MWDTDDIIYLDSLADLTLSAPLEERETEPEEERVPTAIEGLCGGAATVLKLNGDEYTLARPLDKSSVDFIRYGNGCVISGSTDGVIKVWRRKAETTVEYLKQFKHKGGVVAICVSTCDRYMATLSTDKTMHVYALDTMDIVNTVSLPHVPSCACFSHHPRAGATVCVGSSVNSGISLIRALAGEREGDEGTGFNADMDFDEAGPEAEQGQERQTETDSDLPDPVLKTLSVHIHPVVALGYCYQSNLLLSVDVSGMPCLHDMATLAPPKKTKKGVTREYIDHTTGLTLPTHTPPLKVSVSSPKKRQRIISLGRNPVLGISPSPDGSMYALSHADFVTTSVLNVVDGTVTSLVDTKELKGGEAKARRDRLIERLVTRFGRRREAVRSGKHQDPLLPAYPRAAWLSPSELMTPLREGVGVWQQGVGEDGAQTYSVVTRGLRAELSLIDSRLTVLSTAVRTGSASGVVTLDSQQTLLGDNLMKAVSLGRVPISDVVRESMLFFLSQGGARFYIASQRGPKEEAVKTSSRDVVIESAVASGEAQGHKHRTAETGVILHTTMGDIEIEFYKEAIKTVYNMVTLCKRQYYDGVIFHRIIRNFMVQGGDPTGTGTGGSSAFGAPFEDEIIKGLSHTEFTVSMANSGPNTNNSQFFITTVACPHLDGKHTVFGRVKNGQRTVKQMEQVATRGLDRPVEPIIISSTTLII</sequence>
<name>A0A9K3GGY3_9EUKA</name>
<evidence type="ECO:0000256" key="4">
    <source>
        <dbReference type="ARBA" id="ARBA00022737"/>
    </source>
</evidence>
<dbReference type="InterPro" id="IPR001680">
    <property type="entry name" value="WD40_rpt"/>
</dbReference>
<evidence type="ECO:0000256" key="1">
    <source>
        <dbReference type="ARBA" id="ARBA00000971"/>
    </source>
</evidence>
<dbReference type="InterPro" id="IPR020892">
    <property type="entry name" value="Cyclophilin-type_PPIase_CS"/>
</dbReference>
<dbReference type="GO" id="GO:0006457">
    <property type="term" value="P:protein folding"/>
    <property type="evidence" value="ECO:0007669"/>
    <property type="project" value="InterPro"/>
</dbReference>
<organism evidence="9 10">
    <name type="scientific">Kipferlia bialata</name>
    <dbReference type="NCBI Taxonomy" id="797122"/>
    <lineage>
        <taxon>Eukaryota</taxon>
        <taxon>Metamonada</taxon>
        <taxon>Carpediemonas-like organisms</taxon>
        <taxon>Kipferlia</taxon>
    </lineage>
</organism>
<feature type="region of interest" description="Disordered" evidence="7">
    <location>
        <begin position="187"/>
        <end position="222"/>
    </location>
</feature>
<protein>
    <recommendedName>
        <fullName evidence="2">peptidylprolyl isomerase</fullName>
        <ecNumber evidence="2">5.2.1.8</ecNumber>
    </recommendedName>
</protein>
<proteinExistence type="predicted"/>
<keyword evidence="3" id="KW-0853">WD repeat</keyword>
<evidence type="ECO:0000313" key="10">
    <source>
        <dbReference type="Proteomes" id="UP000265618"/>
    </source>
</evidence>
<dbReference type="Gene3D" id="2.130.10.10">
    <property type="entry name" value="YVTN repeat-like/Quinoprotein amine dehydrogenase"/>
    <property type="match status" value="1"/>
</dbReference>
<dbReference type="SUPFAM" id="SSF50891">
    <property type="entry name" value="Cyclophilin-like"/>
    <property type="match status" value="1"/>
</dbReference>
<dbReference type="Gene3D" id="2.40.100.10">
    <property type="entry name" value="Cyclophilin-like"/>
    <property type="match status" value="1"/>
</dbReference>
<dbReference type="PANTHER" id="PTHR45625:SF4">
    <property type="entry name" value="PEPTIDYLPROLYL ISOMERASE DOMAIN AND WD REPEAT-CONTAINING PROTEIN 1"/>
    <property type="match status" value="1"/>
</dbReference>
<evidence type="ECO:0000259" key="8">
    <source>
        <dbReference type="PROSITE" id="PS50072"/>
    </source>
</evidence>
<dbReference type="EMBL" id="BDIP01000756">
    <property type="protein sequence ID" value="GIQ82618.1"/>
    <property type="molecule type" value="Genomic_DNA"/>
</dbReference>